<dbReference type="AlphaFoldDB" id="A0AAE1NCX0"/>
<keyword evidence="3" id="KW-1185">Reference proteome</keyword>
<gene>
    <name evidence="2" type="ORF">Pmani_039953</name>
</gene>
<sequence length="96" mass="11074">MESTKKIYITASLIAVGGVLVYWIYRSTTTSRRKPPQRPPVVQRIQSLDEVRNMKWERVGRVSRLCVYLVKSASSTLVQEAWVRENAFGSGRMKDR</sequence>
<keyword evidence="1" id="KW-1133">Transmembrane helix</keyword>
<proteinExistence type="predicted"/>
<dbReference type="EMBL" id="JAWZYT010007197">
    <property type="protein sequence ID" value="KAK4286961.1"/>
    <property type="molecule type" value="Genomic_DNA"/>
</dbReference>
<feature type="transmembrane region" description="Helical" evidence="1">
    <location>
        <begin position="6"/>
        <end position="25"/>
    </location>
</feature>
<keyword evidence="1" id="KW-0812">Transmembrane</keyword>
<dbReference type="Proteomes" id="UP001292094">
    <property type="component" value="Unassembled WGS sequence"/>
</dbReference>
<evidence type="ECO:0000313" key="2">
    <source>
        <dbReference type="EMBL" id="KAK4286961.1"/>
    </source>
</evidence>
<reference evidence="2" key="1">
    <citation type="submission" date="2023-11" db="EMBL/GenBank/DDBJ databases">
        <title>Genome assemblies of two species of porcelain crab, Petrolisthes cinctipes and Petrolisthes manimaculis (Anomura: Porcellanidae).</title>
        <authorList>
            <person name="Angst P."/>
        </authorList>
    </citation>
    <scope>NUCLEOTIDE SEQUENCE</scope>
    <source>
        <strain evidence="2">PB745_02</strain>
        <tissue evidence="2">Gill</tissue>
    </source>
</reference>
<keyword evidence="1" id="KW-0472">Membrane</keyword>
<evidence type="ECO:0000256" key="1">
    <source>
        <dbReference type="SAM" id="Phobius"/>
    </source>
</evidence>
<accession>A0AAE1NCX0</accession>
<organism evidence="2 3">
    <name type="scientific">Petrolisthes manimaculis</name>
    <dbReference type="NCBI Taxonomy" id="1843537"/>
    <lineage>
        <taxon>Eukaryota</taxon>
        <taxon>Metazoa</taxon>
        <taxon>Ecdysozoa</taxon>
        <taxon>Arthropoda</taxon>
        <taxon>Crustacea</taxon>
        <taxon>Multicrustacea</taxon>
        <taxon>Malacostraca</taxon>
        <taxon>Eumalacostraca</taxon>
        <taxon>Eucarida</taxon>
        <taxon>Decapoda</taxon>
        <taxon>Pleocyemata</taxon>
        <taxon>Anomura</taxon>
        <taxon>Galatheoidea</taxon>
        <taxon>Porcellanidae</taxon>
        <taxon>Petrolisthes</taxon>
    </lineage>
</organism>
<comment type="caution">
    <text evidence="2">The sequence shown here is derived from an EMBL/GenBank/DDBJ whole genome shotgun (WGS) entry which is preliminary data.</text>
</comment>
<evidence type="ECO:0000313" key="3">
    <source>
        <dbReference type="Proteomes" id="UP001292094"/>
    </source>
</evidence>
<protein>
    <submittedName>
        <fullName evidence="2">Uncharacterized protein</fullName>
    </submittedName>
</protein>
<name>A0AAE1NCX0_9EUCA</name>